<accession>A0ABS5AGF5</accession>
<dbReference type="EMBL" id="JAGIOO010000001">
    <property type="protein sequence ID" value="MBP2475352.1"/>
    <property type="molecule type" value="Genomic_DNA"/>
</dbReference>
<dbReference type="RefSeq" id="WP_086785591.1">
    <property type="nucleotide sequence ID" value="NZ_JAGIOO010000001.1"/>
</dbReference>
<proteinExistence type="predicted"/>
<keyword evidence="1" id="KW-0732">Signal</keyword>
<organism evidence="2 3">
    <name type="scientific">Crossiella equi</name>
    <dbReference type="NCBI Taxonomy" id="130796"/>
    <lineage>
        <taxon>Bacteria</taxon>
        <taxon>Bacillati</taxon>
        <taxon>Actinomycetota</taxon>
        <taxon>Actinomycetes</taxon>
        <taxon>Pseudonocardiales</taxon>
        <taxon>Pseudonocardiaceae</taxon>
        <taxon>Crossiella</taxon>
    </lineage>
</organism>
<evidence type="ECO:0000256" key="1">
    <source>
        <dbReference type="SAM" id="SignalP"/>
    </source>
</evidence>
<dbReference type="Proteomes" id="UP001519363">
    <property type="component" value="Unassembled WGS sequence"/>
</dbReference>
<gene>
    <name evidence="2" type="ORF">JOF53_004224</name>
</gene>
<reference evidence="2 3" key="1">
    <citation type="submission" date="2021-03" db="EMBL/GenBank/DDBJ databases">
        <title>Sequencing the genomes of 1000 actinobacteria strains.</title>
        <authorList>
            <person name="Klenk H.-P."/>
        </authorList>
    </citation>
    <scope>NUCLEOTIDE SEQUENCE [LARGE SCALE GENOMIC DNA]</scope>
    <source>
        <strain evidence="2 3">DSM 44580</strain>
    </source>
</reference>
<feature type="signal peptide" evidence="1">
    <location>
        <begin position="1"/>
        <end position="20"/>
    </location>
</feature>
<comment type="caution">
    <text evidence="2">The sequence shown here is derived from an EMBL/GenBank/DDBJ whole genome shotgun (WGS) entry which is preliminary data.</text>
</comment>
<evidence type="ECO:0008006" key="4">
    <source>
        <dbReference type="Google" id="ProtNLM"/>
    </source>
</evidence>
<feature type="chain" id="PRO_5046582800" description="Lipoprotein" evidence="1">
    <location>
        <begin position="21"/>
        <end position="188"/>
    </location>
</feature>
<name>A0ABS5AGF5_9PSEU</name>
<sequence>MLVRVCAVAALLLFSLGACSVRFHTSSGTVSASSPLPAQTAWLGKACGLRLAALEEGRRLRAGIDPNAVPEEQRAQAARFFRAQGKVNEDLGKALGGLTGPEPPGARAYRDLVVARVRDIAEDSTAAAAYLDGTVARTAEELAAAKEEANRLATRREAEHGRRSRELALPPEFTRAYEAVPECGRLSR</sequence>
<protein>
    <recommendedName>
        <fullName evidence="4">Lipoprotein</fullName>
    </recommendedName>
</protein>
<keyword evidence="3" id="KW-1185">Reference proteome</keyword>
<evidence type="ECO:0000313" key="2">
    <source>
        <dbReference type="EMBL" id="MBP2475352.1"/>
    </source>
</evidence>
<evidence type="ECO:0000313" key="3">
    <source>
        <dbReference type="Proteomes" id="UP001519363"/>
    </source>
</evidence>
<dbReference type="PROSITE" id="PS51257">
    <property type="entry name" value="PROKAR_LIPOPROTEIN"/>
    <property type="match status" value="1"/>
</dbReference>